<dbReference type="Pfam" id="PF00732">
    <property type="entry name" value="GMC_oxred_N"/>
    <property type="match status" value="1"/>
</dbReference>
<name>A0AAN7V361_9COLE</name>
<evidence type="ECO:0000313" key="7">
    <source>
        <dbReference type="Proteomes" id="UP001329430"/>
    </source>
</evidence>
<dbReference type="InterPro" id="IPR007867">
    <property type="entry name" value="GMC_OxRtase_C"/>
</dbReference>
<dbReference type="InterPro" id="IPR036188">
    <property type="entry name" value="FAD/NAD-bd_sf"/>
</dbReference>
<dbReference type="InterPro" id="IPR012132">
    <property type="entry name" value="GMC_OxRdtase"/>
</dbReference>
<protein>
    <recommendedName>
        <fullName evidence="4 5">Glucose-methanol-choline oxidoreductase N-terminal domain-containing protein</fullName>
    </recommendedName>
</protein>
<dbReference type="PROSITE" id="PS00624">
    <property type="entry name" value="GMC_OXRED_2"/>
    <property type="match status" value="1"/>
</dbReference>
<feature type="domain" description="Glucose-methanol-choline oxidoreductase N-terminal" evidence="5">
    <location>
        <begin position="302"/>
        <end position="316"/>
    </location>
</feature>
<dbReference type="AlphaFoldDB" id="A0AAN7V361"/>
<dbReference type="Proteomes" id="UP001329430">
    <property type="component" value="Chromosome 10"/>
</dbReference>
<dbReference type="GO" id="GO:0016614">
    <property type="term" value="F:oxidoreductase activity, acting on CH-OH group of donors"/>
    <property type="evidence" value="ECO:0007669"/>
    <property type="project" value="InterPro"/>
</dbReference>
<dbReference type="InterPro" id="IPR000172">
    <property type="entry name" value="GMC_OxRdtase_N"/>
</dbReference>
<feature type="binding site" evidence="2">
    <location>
        <position position="266"/>
    </location>
    <ligand>
        <name>FAD</name>
        <dbReference type="ChEBI" id="CHEBI:57692"/>
    </ligand>
</feature>
<accession>A0AAN7V361</accession>
<evidence type="ECO:0000259" key="5">
    <source>
        <dbReference type="PROSITE" id="PS00624"/>
    </source>
</evidence>
<gene>
    <name evidence="6" type="ORF">RI129_012601</name>
</gene>
<feature type="domain" description="Glucose-methanol-choline oxidoreductase N-terminal" evidence="4">
    <location>
        <begin position="132"/>
        <end position="155"/>
    </location>
</feature>
<keyword evidence="7" id="KW-1185">Reference proteome</keyword>
<organism evidence="6 7">
    <name type="scientific">Pyrocoelia pectoralis</name>
    <dbReference type="NCBI Taxonomy" id="417401"/>
    <lineage>
        <taxon>Eukaryota</taxon>
        <taxon>Metazoa</taxon>
        <taxon>Ecdysozoa</taxon>
        <taxon>Arthropoda</taxon>
        <taxon>Hexapoda</taxon>
        <taxon>Insecta</taxon>
        <taxon>Pterygota</taxon>
        <taxon>Neoptera</taxon>
        <taxon>Endopterygota</taxon>
        <taxon>Coleoptera</taxon>
        <taxon>Polyphaga</taxon>
        <taxon>Elateriformia</taxon>
        <taxon>Elateroidea</taxon>
        <taxon>Lampyridae</taxon>
        <taxon>Lampyrinae</taxon>
        <taxon>Pyrocoelia</taxon>
    </lineage>
</organism>
<comment type="caution">
    <text evidence="6">The sequence shown here is derived from an EMBL/GenBank/DDBJ whole genome shotgun (WGS) entry which is preliminary data.</text>
</comment>
<feature type="binding site" evidence="2">
    <location>
        <position position="134"/>
    </location>
    <ligand>
        <name>FAD</name>
        <dbReference type="ChEBI" id="CHEBI:57692"/>
    </ligand>
</feature>
<dbReference type="PANTHER" id="PTHR11552:SF215">
    <property type="entry name" value="FI02019P"/>
    <property type="match status" value="1"/>
</dbReference>
<comment type="similarity">
    <text evidence="1 3">Belongs to the GMC oxidoreductase family.</text>
</comment>
<dbReference type="Gene3D" id="3.50.50.60">
    <property type="entry name" value="FAD/NAD(P)-binding domain"/>
    <property type="match status" value="1"/>
</dbReference>
<feature type="binding site" evidence="2">
    <location>
        <position position="138"/>
    </location>
    <ligand>
        <name>FAD</name>
        <dbReference type="ChEBI" id="CHEBI:57692"/>
    </ligand>
</feature>
<evidence type="ECO:0000256" key="2">
    <source>
        <dbReference type="PIRSR" id="PIRSR000137-2"/>
    </source>
</evidence>
<dbReference type="PANTHER" id="PTHR11552">
    <property type="entry name" value="GLUCOSE-METHANOL-CHOLINE GMC OXIDOREDUCTASE"/>
    <property type="match status" value="1"/>
</dbReference>
<dbReference type="EMBL" id="JAVRBK010000010">
    <property type="protein sequence ID" value="KAK5638306.1"/>
    <property type="molecule type" value="Genomic_DNA"/>
</dbReference>
<sequence>MNVVNPCPATLTGASSHMFMTLINTLLTSQCLLSPKDLYPTDYGPSLKSGDEFDFIVIGAGSAGSIVADRLSENPNWKVLLLEAGGYPSSSTEIPGIALSLLQTDEDWGYDFELSKTSCLGMKNPKCPCPRGKVLGGTSSINGMLYARGHRKDFDQFAEDGNIGWDYDTILKHFEKIEDLQDVKDEGYGKGGDLKLSYYENPQPIHKSLISGYKELGYGTYSYEKPIGHLTIPTTVHGGLRYSAAKAFLAKGKTRQNLHVALHAQVSRLLIAPDLSVTGVEVRVNGQLLHVNARKEVVLSAGAVNSPQILMNSGIGPQDHLNEIGIPVVKNLKVGQNLQDHLLFLGLLLAVNDDAFVQKTSTDVVDDLYQFFRHRSGPLGRAGMVNSIFFFNTKNNSGYPNMHLYSGHIHKNDPHGGLKVFHKSLNFPDEVVQVQSESNKDFHSIILLPGLSHPKSRGQILLRSKDPFDTPRIVSNLLSDENGEDLQILLESIRFVQNLIRTDALSSYKAKIVYPNLVNCRGFEVDSDDYWRCSLRNMVTTSFHLVGTCKMGPKIDPDAVVDSRLRVHGIKGIRVIDASIMPKMISCVPNAAVIMIGEKGAGMIKEDWREGHNEL</sequence>
<dbReference type="Pfam" id="PF05199">
    <property type="entry name" value="GMC_oxred_C"/>
    <property type="match status" value="1"/>
</dbReference>
<dbReference type="PROSITE" id="PS00623">
    <property type="entry name" value="GMC_OXRED_1"/>
    <property type="match status" value="1"/>
</dbReference>
<evidence type="ECO:0000259" key="4">
    <source>
        <dbReference type="PROSITE" id="PS00623"/>
    </source>
</evidence>
<dbReference type="SUPFAM" id="SSF51905">
    <property type="entry name" value="FAD/NAD(P)-binding domain"/>
    <property type="match status" value="1"/>
</dbReference>
<evidence type="ECO:0000313" key="6">
    <source>
        <dbReference type="EMBL" id="KAK5638306.1"/>
    </source>
</evidence>
<evidence type="ECO:0000256" key="1">
    <source>
        <dbReference type="ARBA" id="ARBA00010790"/>
    </source>
</evidence>
<comment type="cofactor">
    <cofactor evidence="2">
        <name>FAD</name>
        <dbReference type="ChEBI" id="CHEBI:57692"/>
    </cofactor>
</comment>
<proteinExistence type="inferred from homology"/>
<reference evidence="6 7" key="1">
    <citation type="journal article" date="2024" name="Insects">
        <title>An Improved Chromosome-Level Genome Assembly of the Firefly Pyrocoelia pectoralis.</title>
        <authorList>
            <person name="Fu X."/>
            <person name="Meyer-Rochow V.B."/>
            <person name="Ballantyne L."/>
            <person name="Zhu X."/>
        </authorList>
    </citation>
    <scope>NUCLEOTIDE SEQUENCE [LARGE SCALE GENOMIC DNA]</scope>
    <source>
        <strain evidence="6">XCY_ONT2</strain>
    </source>
</reference>
<dbReference type="GO" id="GO:0050660">
    <property type="term" value="F:flavin adenine dinucleotide binding"/>
    <property type="evidence" value="ECO:0007669"/>
    <property type="project" value="InterPro"/>
</dbReference>
<dbReference type="PIRSF" id="PIRSF000137">
    <property type="entry name" value="Alcohol_oxidase"/>
    <property type="match status" value="1"/>
</dbReference>
<keyword evidence="2 3" id="KW-0274">FAD</keyword>
<evidence type="ECO:0000256" key="3">
    <source>
        <dbReference type="RuleBase" id="RU003968"/>
    </source>
</evidence>
<dbReference type="SUPFAM" id="SSF54373">
    <property type="entry name" value="FAD-linked reductases, C-terminal domain"/>
    <property type="match status" value="1"/>
</dbReference>
<dbReference type="Gene3D" id="3.30.560.10">
    <property type="entry name" value="Glucose Oxidase, domain 3"/>
    <property type="match status" value="1"/>
</dbReference>
<keyword evidence="3" id="KW-0285">Flavoprotein</keyword>